<dbReference type="Gene3D" id="3.10.350.10">
    <property type="entry name" value="LysM domain"/>
    <property type="match status" value="1"/>
</dbReference>
<protein>
    <recommendedName>
        <fullName evidence="7">Thiosulfate sulfurtransferase</fullName>
    </recommendedName>
</protein>
<evidence type="ECO:0000256" key="2">
    <source>
        <dbReference type="SAM" id="SignalP"/>
    </source>
</evidence>
<dbReference type="InterPro" id="IPR018392">
    <property type="entry name" value="LysM"/>
</dbReference>
<keyword evidence="2" id="KW-0732">Signal</keyword>
<dbReference type="KEGG" id="poz:I0K15_17430"/>
<dbReference type="EMBL" id="CP064942">
    <property type="protein sequence ID" value="QPH53541.1"/>
    <property type="molecule type" value="Genomic_DNA"/>
</dbReference>
<feature type="domain" description="LysM" evidence="4">
    <location>
        <begin position="27"/>
        <end position="77"/>
    </location>
</feature>
<dbReference type="AlphaFoldDB" id="A0A7S9QCX3"/>
<dbReference type="RefSeq" id="WP_196102750.1">
    <property type="nucleotide sequence ID" value="NZ_CP064942.1"/>
</dbReference>
<feature type="chain" id="PRO_5032840497" description="Thiosulfate sulfurtransferase" evidence="2">
    <location>
        <begin position="22"/>
        <end position="406"/>
    </location>
</feature>
<dbReference type="PANTHER" id="PTHR43855">
    <property type="entry name" value="THIOSULFATE SULFURTRANSFERASE"/>
    <property type="match status" value="1"/>
</dbReference>
<evidence type="ECO:0000313" key="6">
    <source>
        <dbReference type="Proteomes" id="UP000594800"/>
    </source>
</evidence>
<dbReference type="InterPro" id="IPR036873">
    <property type="entry name" value="Rhodanese-like_dom_sf"/>
</dbReference>
<dbReference type="Pfam" id="PF00581">
    <property type="entry name" value="Rhodanese"/>
    <property type="match status" value="1"/>
</dbReference>
<keyword evidence="1" id="KW-0677">Repeat</keyword>
<dbReference type="Proteomes" id="UP000594800">
    <property type="component" value="Chromosome"/>
</dbReference>
<proteinExistence type="predicted"/>
<reference evidence="5 6" key="1">
    <citation type="submission" date="2020-11" db="EMBL/GenBank/DDBJ databases">
        <title>Description of Pontivivens ytuae sp. nov. isolated from deep sea sediment of Mariana Trench.</title>
        <authorList>
            <person name="Wang Z."/>
            <person name="Sun Q.-L."/>
            <person name="Xu X.-D."/>
            <person name="Tang Y.-Z."/>
            <person name="Zhang J."/>
        </authorList>
    </citation>
    <scope>NUCLEOTIDE SEQUENCE [LARGE SCALE GENOMIC DNA]</scope>
    <source>
        <strain evidence="5 6">MT2928</strain>
    </source>
</reference>
<organism evidence="5 6">
    <name type="scientific">Pontivivens ytuae</name>
    <dbReference type="NCBI Taxonomy" id="2789856"/>
    <lineage>
        <taxon>Bacteria</taxon>
        <taxon>Pseudomonadati</taxon>
        <taxon>Pseudomonadota</taxon>
        <taxon>Alphaproteobacteria</taxon>
        <taxon>Rhodobacterales</taxon>
        <taxon>Paracoccaceae</taxon>
        <taxon>Pontivivens</taxon>
    </lineage>
</organism>
<dbReference type="PANTHER" id="PTHR43855:SF1">
    <property type="entry name" value="THIOSULFATE SULFURTRANSFERASE"/>
    <property type="match status" value="1"/>
</dbReference>
<dbReference type="InterPro" id="IPR051126">
    <property type="entry name" value="Thiosulfate_sulfurtransferase"/>
</dbReference>
<dbReference type="Gene3D" id="3.40.250.10">
    <property type="entry name" value="Rhodanese-like domain"/>
    <property type="match status" value="2"/>
</dbReference>
<feature type="signal peptide" evidence="2">
    <location>
        <begin position="1"/>
        <end position="21"/>
    </location>
</feature>
<dbReference type="InterPro" id="IPR036779">
    <property type="entry name" value="LysM_dom_sf"/>
</dbReference>
<feature type="domain" description="Rhodanese" evidence="3">
    <location>
        <begin position="348"/>
        <end position="394"/>
    </location>
</feature>
<dbReference type="CDD" id="cd00118">
    <property type="entry name" value="LysM"/>
    <property type="match status" value="1"/>
</dbReference>
<dbReference type="PROSITE" id="PS50206">
    <property type="entry name" value="RHODANESE_3"/>
    <property type="match status" value="2"/>
</dbReference>
<dbReference type="PROSITE" id="PS51782">
    <property type="entry name" value="LYSM"/>
    <property type="match status" value="1"/>
</dbReference>
<dbReference type="SUPFAM" id="SSF52821">
    <property type="entry name" value="Rhodanese/Cell cycle control phosphatase"/>
    <property type="match status" value="2"/>
</dbReference>
<dbReference type="CDD" id="cd00158">
    <property type="entry name" value="RHOD"/>
    <property type="match status" value="1"/>
</dbReference>
<evidence type="ECO:0000313" key="5">
    <source>
        <dbReference type="EMBL" id="QPH53541.1"/>
    </source>
</evidence>
<keyword evidence="6" id="KW-1185">Reference proteome</keyword>
<sequence>MRSPCFAVLSAFVAAGSPALAEQNCNYSHPVQSGETLSLIAFQAYGDRTLYPLIHEANMAVIGPRPELLRVGAVLAIPCLDDEFTPVSADISSLQVPEVAPPPVEEVVVAEPEPEAPLTLEPLMTTEALAGILGDPRLQIVDLRREGDGVEFGYIPGSLALSFDQWRGPGDNPGAPPSDAALSQILSEAGLDPERPTVIVAAKDHVMHFARGAFVYWILKSAGFTELALLEGGGARWASEGRTIDYGSAVPQPQEVSVTLATTWRATPLEVAAIATGQMEGALLDGRPAGFFRPEQEGGVVVPSTIHGAQNLEGMQTHRAAMIEESGLRELEVLDRLKNVDVAWEEIPVVNFCSDGTLSAVNWFYASEVAGIANVKLYPESIKGWAASGNPVAVGTLSERLYDMAN</sequence>
<gene>
    <name evidence="5" type="ORF">I0K15_17430</name>
</gene>
<dbReference type="InterPro" id="IPR001763">
    <property type="entry name" value="Rhodanese-like_dom"/>
</dbReference>
<evidence type="ECO:0000259" key="3">
    <source>
        <dbReference type="PROSITE" id="PS50206"/>
    </source>
</evidence>
<dbReference type="SMART" id="SM00450">
    <property type="entry name" value="RHOD"/>
    <property type="match status" value="2"/>
</dbReference>
<evidence type="ECO:0000259" key="4">
    <source>
        <dbReference type="PROSITE" id="PS51782"/>
    </source>
</evidence>
<evidence type="ECO:0000256" key="1">
    <source>
        <dbReference type="ARBA" id="ARBA00022737"/>
    </source>
</evidence>
<name>A0A7S9QCX3_9RHOB</name>
<accession>A0A7S9QCX3</accession>
<evidence type="ECO:0008006" key="7">
    <source>
        <dbReference type="Google" id="ProtNLM"/>
    </source>
</evidence>
<feature type="domain" description="Rhodanese" evidence="3">
    <location>
        <begin position="134"/>
        <end position="246"/>
    </location>
</feature>